<reference evidence="3 4" key="1">
    <citation type="submission" date="2018-08" db="EMBL/GenBank/DDBJ databases">
        <title>A genome reference for cultivated species of the human gut microbiota.</title>
        <authorList>
            <person name="Zou Y."/>
            <person name="Xue W."/>
            <person name="Luo G."/>
        </authorList>
    </citation>
    <scope>NUCLEOTIDE SEQUENCE [LARGE SCALE GENOMIC DNA]</scope>
    <source>
        <strain evidence="3 4">TF09-3</strain>
    </source>
</reference>
<dbReference type="AlphaFoldDB" id="A0A3E4PZL9"/>
<dbReference type="Proteomes" id="UP000261324">
    <property type="component" value="Unassembled WGS sequence"/>
</dbReference>
<evidence type="ECO:0008006" key="5">
    <source>
        <dbReference type="Google" id="ProtNLM"/>
    </source>
</evidence>
<name>A0A3E4PZL9_9FIRM</name>
<dbReference type="Gene3D" id="2.10.270.10">
    <property type="entry name" value="Cholin Binding"/>
    <property type="match status" value="7"/>
</dbReference>
<gene>
    <name evidence="3" type="ORF">DXC93_04490</name>
</gene>
<protein>
    <recommendedName>
        <fullName evidence="5">Toxin A</fullName>
    </recommendedName>
</protein>
<dbReference type="SUPFAM" id="SSF69360">
    <property type="entry name" value="Cell wall binding repeat"/>
    <property type="match status" value="3"/>
</dbReference>
<evidence type="ECO:0000256" key="2">
    <source>
        <dbReference type="PROSITE-ProRule" id="PRU00591"/>
    </source>
</evidence>
<evidence type="ECO:0000313" key="4">
    <source>
        <dbReference type="Proteomes" id="UP000261324"/>
    </source>
</evidence>
<dbReference type="PROSITE" id="PS51170">
    <property type="entry name" value="CW"/>
    <property type="match status" value="1"/>
</dbReference>
<feature type="repeat" description="Cell wall-binding" evidence="2">
    <location>
        <begin position="347"/>
        <end position="367"/>
    </location>
</feature>
<evidence type="ECO:0000313" key="3">
    <source>
        <dbReference type="EMBL" id="RGK85215.1"/>
    </source>
</evidence>
<organism evidence="3 4">
    <name type="scientific">Dorea formicigenerans</name>
    <dbReference type="NCBI Taxonomy" id="39486"/>
    <lineage>
        <taxon>Bacteria</taxon>
        <taxon>Bacillati</taxon>
        <taxon>Bacillota</taxon>
        <taxon>Clostridia</taxon>
        <taxon>Lachnospirales</taxon>
        <taxon>Lachnospiraceae</taxon>
        <taxon>Dorea</taxon>
    </lineage>
</organism>
<dbReference type="InterPro" id="IPR018337">
    <property type="entry name" value="Cell_wall/Cho-bd_repeat"/>
</dbReference>
<proteinExistence type="predicted"/>
<dbReference type="RefSeq" id="WP_117659096.1">
    <property type="nucleotide sequence ID" value="NZ_QSRA01000004.1"/>
</dbReference>
<evidence type="ECO:0000256" key="1">
    <source>
        <dbReference type="ARBA" id="ARBA00022737"/>
    </source>
</evidence>
<accession>A0A3E4PZL9</accession>
<dbReference type="Pfam" id="PF01473">
    <property type="entry name" value="Choline_bind_1"/>
    <property type="match status" value="5"/>
</dbReference>
<sequence length="578" mass="67339">MYWDDEKYSFVNAYADATGVIYRVPGWHQSSGKWFYIQEDGQCVSDGIYTIDGKRYFMDDTGIMQVGLINYRNSLSGMEYHLFTDASGALVEKAQWVLSNNKWYYAQAGGEIVRSQTIEIEGEHYSFDYDGQMRTGMIWDNGEKYYAQSDGVIAKNKWVKDGFGWYYAGKDGQLLTSQWIGNCYLGEDGTMAVGIIETKDGTYLFDDNGYKVTEIGTVSGWQLLDGTWYYYDAPGKPHNSWLESKYYIDNGRMATEEVVSSMGDTNRKAYVGVDGVIIQNGWIYDRYENCWYYSKTGMLAEDGWETIKGKKYYFNEIYLNRFAITEIGGKLYEFDGNGACQSEIKKKNSWYQSSDGTWYWFNEDGTLNTDEKKVIGKQTYYFWSSGEMISNAALYDGETHTYRWIHRDGYLDTTDGWKHSEDGEWCYQENGKLVNGKKVVNGVEYRFSPWMSSETISFDDGSYVYYDENGVRTVLINGWYRLKEYGTYSWYYFVNGIPASGWMNGYYFDGRGRMCDSRARDSWWNLYMFDENGHLVKNQWTFRWGNWYYASASGRLYTGERTINGAKYWFGEDGVWIK</sequence>
<keyword evidence="1" id="KW-0677">Repeat</keyword>
<dbReference type="EMBL" id="QSRA01000004">
    <property type="protein sequence ID" value="RGK85215.1"/>
    <property type="molecule type" value="Genomic_DNA"/>
</dbReference>
<comment type="caution">
    <text evidence="3">The sequence shown here is derived from an EMBL/GenBank/DDBJ whole genome shotgun (WGS) entry which is preliminary data.</text>
</comment>